<dbReference type="EMBL" id="LR797474">
    <property type="protein sequence ID" value="CAB4218975.1"/>
    <property type="molecule type" value="Genomic_DNA"/>
</dbReference>
<sequence length="93" mass="10219">MNKFNRLFAIGASIIILATALVVTGTAFAVFKPQSTKVILEVDSIQHDTIRIETKVIIHDTLRIPASCKKNHCDVVVTNTISSTPDTIKKQID</sequence>
<organism evidence="1">
    <name type="scientific">uncultured Caudovirales phage</name>
    <dbReference type="NCBI Taxonomy" id="2100421"/>
    <lineage>
        <taxon>Viruses</taxon>
        <taxon>Duplodnaviria</taxon>
        <taxon>Heunggongvirae</taxon>
        <taxon>Uroviricota</taxon>
        <taxon>Caudoviricetes</taxon>
        <taxon>Peduoviridae</taxon>
        <taxon>Maltschvirus</taxon>
        <taxon>Maltschvirus maltsch</taxon>
    </lineage>
</organism>
<accession>A0A6J5SUH3</accession>
<proteinExistence type="predicted"/>
<gene>
    <name evidence="1" type="ORF">UFOVP1604_62</name>
</gene>
<name>A0A6J5SUH3_9CAUD</name>
<reference evidence="1" key="1">
    <citation type="submission" date="2020-05" db="EMBL/GenBank/DDBJ databases">
        <authorList>
            <person name="Chiriac C."/>
            <person name="Salcher M."/>
            <person name="Ghai R."/>
            <person name="Kavagutti S V."/>
        </authorList>
    </citation>
    <scope>NUCLEOTIDE SEQUENCE</scope>
</reference>
<protein>
    <submittedName>
        <fullName evidence="1">Uncharacterized protein</fullName>
    </submittedName>
</protein>
<evidence type="ECO:0000313" key="1">
    <source>
        <dbReference type="EMBL" id="CAB4218975.1"/>
    </source>
</evidence>